<protein>
    <submittedName>
        <fullName evidence="1">Uncharacterized protein</fullName>
    </submittedName>
</protein>
<gene>
    <name evidence="1" type="ORF">L2E82_39594</name>
</gene>
<comment type="caution">
    <text evidence="1">The sequence shown here is derived from an EMBL/GenBank/DDBJ whole genome shotgun (WGS) entry which is preliminary data.</text>
</comment>
<dbReference type="Proteomes" id="UP001055811">
    <property type="component" value="Linkage Group LG07"/>
</dbReference>
<name>A0ACB9AIY8_CICIN</name>
<organism evidence="1 2">
    <name type="scientific">Cichorium intybus</name>
    <name type="common">Chicory</name>
    <dbReference type="NCBI Taxonomy" id="13427"/>
    <lineage>
        <taxon>Eukaryota</taxon>
        <taxon>Viridiplantae</taxon>
        <taxon>Streptophyta</taxon>
        <taxon>Embryophyta</taxon>
        <taxon>Tracheophyta</taxon>
        <taxon>Spermatophyta</taxon>
        <taxon>Magnoliopsida</taxon>
        <taxon>eudicotyledons</taxon>
        <taxon>Gunneridae</taxon>
        <taxon>Pentapetalae</taxon>
        <taxon>asterids</taxon>
        <taxon>campanulids</taxon>
        <taxon>Asterales</taxon>
        <taxon>Asteraceae</taxon>
        <taxon>Cichorioideae</taxon>
        <taxon>Cichorieae</taxon>
        <taxon>Cichoriinae</taxon>
        <taxon>Cichorium</taxon>
    </lineage>
</organism>
<sequence length="123" mass="13786">MVNPLLDDFLKGKTEIVAAMGPSGSGKTHTVFGSAKDPVPLAFRQIFSEKESNGSKCSRTFYLSMFEIYSERGKREKIMDLSEDGGDLFMQQPNIKGLKEILLQFIFILLSPLLLFFKLSSIN</sequence>
<reference evidence="1 2" key="2">
    <citation type="journal article" date="2022" name="Mol. Ecol. Resour.">
        <title>The genomes of chicory, endive, great burdock and yacon provide insights into Asteraceae paleo-polyploidization history and plant inulin production.</title>
        <authorList>
            <person name="Fan W."/>
            <person name="Wang S."/>
            <person name="Wang H."/>
            <person name="Wang A."/>
            <person name="Jiang F."/>
            <person name="Liu H."/>
            <person name="Zhao H."/>
            <person name="Xu D."/>
            <person name="Zhang Y."/>
        </authorList>
    </citation>
    <scope>NUCLEOTIDE SEQUENCE [LARGE SCALE GENOMIC DNA]</scope>
    <source>
        <strain evidence="2">cv. Punajuju</strain>
        <tissue evidence="1">Leaves</tissue>
    </source>
</reference>
<keyword evidence="2" id="KW-1185">Reference proteome</keyword>
<evidence type="ECO:0000313" key="1">
    <source>
        <dbReference type="EMBL" id="KAI3709827.1"/>
    </source>
</evidence>
<proteinExistence type="predicted"/>
<reference evidence="2" key="1">
    <citation type="journal article" date="2022" name="Mol. Ecol. Resour.">
        <title>The genomes of chicory, endive, great burdock and yacon provide insights into Asteraceae palaeo-polyploidization history and plant inulin production.</title>
        <authorList>
            <person name="Fan W."/>
            <person name="Wang S."/>
            <person name="Wang H."/>
            <person name="Wang A."/>
            <person name="Jiang F."/>
            <person name="Liu H."/>
            <person name="Zhao H."/>
            <person name="Xu D."/>
            <person name="Zhang Y."/>
        </authorList>
    </citation>
    <scope>NUCLEOTIDE SEQUENCE [LARGE SCALE GENOMIC DNA]</scope>
    <source>
        <strain evidence="2">cv. Punajuju</strain>
    </source>
</reference>
<dbReference type="EMBL" id="CM042015">
    <property type="protein sequence ID" value="KAI3709827.1"/>
    <property type="molecule type" value="Genomic_DNA"/>
</dbReference>
<evidence type="ECO:0000313" key="2">
    <source>
        <dbReference type="Proteomes" id="UP001055811"/>
    </source>
</evidence>
<accession>A0ACB9AIY8</accession>